<dbReference type="AlphaFoldDB" id="A0A9Q9MG45"/>
<dbReference type="RefSeq" id="WP_052387563.1">
    <property type="nucleotide sequence ID" value="NZ_CP073767.1"/>
</dbReference>
<sequence length="356" mass="36826">MKWLRRSSGTDEVSRRSSGRGWAYLGAILGGLVSVAANVAHSFIAPPGQPAGWTPEPGAVVGAIVWPVFLFVAVEILARVAWPHGWKWLLMRLGGLLPVAAVAALVSYRHLSGLLAHYGEEDLVVVLGPLAVDGLMVMATSALLATSTSRTTRTTVPATAVTPTDQPSEPATEPTVPAVPVAVPVTAHDRPTPMDSSPADSDRAATAMRPSPATVATADVPPTPADLATRITRPSRPAALTGSAAASGPAAPDHPHRSTRLTSPASQLAPSATDSVTAPDAAQLLHLPLLDPALLERGRQVVEQYGTEHGTPITVGQLAVRLQVPSDVASQVLTGINGTRPNPATVNGNRPARATR</sequence>
<feature type="transmembrane region" description="Helical" evidence="2">
    <location>
        <begin position="89"/>
        <end position="111"/>
    </location>
</feature>
<feature type="region of interest" description="Disordered" evidence="1">
    <location>
        <begin position="148"/>
        <end position="275"/>
    </location>
</feature>
<feature type="transmembrane region" description="Helical" evidence="2">
    <location>
        <begin position="123"/>
        <end position="145"/>
    </location>
</feature>
<feature type="transmembrane region" description="Helical" evidence="2">
    <location>
        <begin position="21"/>
        <end position="44"/>
    </location>
</feature>
<evidence type="ECO:0008006" key="5">
    <source>
        <dbReference type="Google" id="ProtNLM"/>
    </source>
</evidence>
<dbReference type="KEGG" id="daur:Daura_43505"/>
<evidence type="ECO:0000256" key="2">
    <source>
        <dbReference type="SAM" id="Phobius"/>
    </source>
</evidence>
<feature type="compositionally biased region" description="Low complexity" evidence="1">
    <location>
        <begin position="237"/>
        <end position="251"/>
    </location>
</feature>
<dbReference type="EMBL" id="CP073767">
    <property type="protein sequence ID" value="UWZ53350.1"/>
    <property type="molecule type" value="Genomic_DNA"/>
</dbReference>
<feature type="compositionally biased region" description="Polar residues" evidence="1">
    <location>
        <begin position="333"/>
        <end position="348"/>
    </location>
</feature>
<organism evidence="3 4">
    <name type="scientific">Dactylosporangium aurantiacum</name>
    <dbReference type="NCBI Taxonomy" id="35754"/>
    <lineage>
        <taxon>Bacteria</taxon>
        <taxon>Bacillati</taxon>
        <taxon>Actinomycetota</taxon>
        <taxon>Actinomycetes</taxon>
        <taxon>Micromonosporales</taxon>
        <taxon>Micromonosporaceae</taxon>
        <taxon>Dactylosporangium</taxon>
    </lineage>
</organism>
<feature type="region of interest" description="Disordered" evidence="1">
    <location>
        <begin position="333"/>
        <end position="356"/>
    </location>
</feature>
<name>A0A9Q9MG45_9ACTN</name>
<feature type="transmembrane region" description="Helical" evidence="2">
    <location>
        <begin position="64"/>
        <end position="82"/>
    </location>
</feature>
<keyword evidence="2" id="KW-0472">Membrane</keyword>
<evidence type="ECO:0000313" key="4">
    <source>
        <dbReference type="Proteomes" id="UP001058003"/>
    </source>
</evidence>
<proteinExistence type="predicted"/>
<keyword evidence="2" id="KW-1133">Transmembrane helix</keyword>
<keyword evidence="4" id="KW-1185">Reference proteome</keyword>
<feature type="compositionally biased region" description="Low complexity" evidence="1">
    <location>
        <begin position="148"/>
        <end position="186"/>
    </location>
</feature>
<dbReference type="OrthoDB" id="3405422at2"/>
<reference evidence="3" key="1">
    <citation type="submission" date="2021-04" db="EMBL/GenBank/DDBJ databases">
        <title>Dactylosporangium aurantiacum NRRL B-8018 full assembly.</title>
        <authorList>
            <person name="Hartkoorn R.C."/>
            <person name="Beaudoing E."/>
            <person name="Hot D."/>
        </authorList>
    </citation>
    <scope>NUCLEOTIDE SEQUENCE</scope>
    <source>
        <strain evidence="3">NRRL B-8018</strain>
    </source>
</reference>
<dbReference type="Proteomes" id="UP001058003">
    <property type="component" value="Chromosome"/>
</dbReference>
<keyword evidence="2" id="KW-0812">Transmembrane</keyword>
<protein>
    <recommendedName>
        <fullName evidence="5">DUF2637 domain-containing protein</fullName>
    </recommendedName>
</protein>
<feature type="compositionally biased region" description="Polar residues" evidence="1">
    <location>
        <begin position="260"/>
        <end position="275"/>
    </location>
</feature>
<evidence type="ECO:0000313" key="3">
    <source>
        <dbReference type="EMBL" id="UWZ53350.1"/>
    </source>
</evidence>
<evidence type="ECO:0000256" key="1">
    <source>
        <dbReference type="SAM" id="MobiDB-lite"/>
    </source>
</evidence>
<accession>A0A9Q9MG45</accession>
<gene>
    <name evidence="3" type="ORF">Daura_43505</name>
</gene>